<dbReference type="Proteomes" id="UP001193680">
    <property type="component" value="Unassembled WGS sequence"/>
</dbReference>
<reference evidence="2 3" key="1">
    <citation type="submission" date="2020-06" db="EMBL/GenBank/DDBJ databases">
        <authorList>
            <person name="Scott K."/>
        </authorList>
    </citation>
    <scope>NUCLEOTIDE SEQUENCE [LARGE SCALE GENOMIC DNA]</scope>
    <source>
        <strain evidence="2 3">HH1</strain>
    </source>
</reference>
<evidence type="ECO:0000313" key="2">
    <source>
        <dbReference type="EMBL" id="MBF6057044.1"/>
    </source>
</evidence>
<sequence>MSNDAYIFDITDKNFDDLVIQNSHQLPVILLFMGVYSGPCITMERSLSEYAKDFSGQFIFAKVDIDEQPELAKSFDIQNVPTTFVMRDGEIAEAVEGFIENEELGILLKGLGIYRRSDELREQARSVYLLGNVAEAVRLLTEAIQADPGNVRVAMDMTQIMIDLDQLEQATGLFNRLPDSAKSSQMGKALIGQLTFKGLAAKTIGKDALLSVVQNGSEDPQTRFDLALCLVAEHDYSQAMQQLFTILRQTPGFKEGAAKELAVTVTNMLEVNEPQMSQQFRRQLANLQN</sequence>
<dbReference type="Pfam" id="PF14561">
    <property type="entry name" value="TPR_20"/>
    <property type="match status" value="1"/>
</dbReference>
<dbReference type="Pfam" id="PF14559">
    <property type="entry name" value="TPR_19"/>
    <property type="match status" value="1"/>
</dbReference>
<dbReference type="Gene3D" id="1.25.40.10">
    <property type="entry name" value="Tetratricopeptide repeat domain"/>
    <property type="match status" value="2"/>
</dbReference>
<dbReference type="InterPro" id="IPR013766">
    <property type="entry name" value="Thioredoxin_domain"/>
</dbReference>
<gene>
    <name evidence="2" type="ORF">H8792_001690</name>
</gene>
<evidence type="ECO:0000259" key="1">
    <source>
        <dbReference type="PROSITE" id="PS51352"/>
    </source>
</evidence>
<comment type="caution">
    <text evidence="2">The sequence shown here is derived from an EMBL/GenBank/DDBJ whole genome shotgun (WGS) entry which is preliminary data.</text>
</comment>
<dbReference type="RefSeq" id="WP_194947395.1">
    <property type="nucleotide sequence ID" value="NZ_JACBGI020000001.1"/>
</dbReference>
<dbReference type="InterPro" id="IPR011990">
    <property type="entry name" value="TPR-like_helical_dom_sf"/>
</dbReference>
<keyword evidence="3" id="KW-1185">Reference proteome</keyword>
<dbReference type="PANTHER" id="PTHR45663:SF11">
    <property type="entry name" value="GEO12009P1"/>
    <property type="match status" value="1"/>
</dbReference>
<dbReference type="Gene3D" id="3.40.30.10">
    <property type="entry name" value="Glutaredoxin"/>
    <property type="match status" value="1"/>
</dbReference>
<evidence type="ECO:0000313" key="3">
    <source>
        <dbReference type="Proteomes" id="UP001193680"/>
    </source>
</evidence>
<dbReference type="PANTHER" id="PTHR45663">
    <property type="entry name" value="GEO12009P1"/>
    <property type="match status" value="1"/>
</dbReference>
<name>A0ABS0BVQ7_9GAMM</name>
<dbReference type="EMBL" id="JACBGI020000001">
    <property type="protein sequence ID" value="MBF6057044.1"/>
    <property type="molecule type" value="Genomic_DNA"/>
</dbReference>
<dbReference type="PROSITE" id="PS51352">
    <property type="entry name" value="THIOREDOXIN_2"/>
    <property type="match status" value="1"/>
</dbReference>
<proteinExistence type="predicted"/>
<dbReference type="SUPFAM" id="SSF52833">
    <property type="entry name" value="Thioredoxin-like"/>
    <property type="match status" value="1"/>
</dbReference>
<protein>
    <submittedName>
        <fullName evidence="2">Tetratricopeptide repeat protein</fullName>
    </submittedName>
</protein>
<organism evidence="2 3">
    <name type="scientific">Thiomicrorhabdus heinhorstiae</name>
    <dbReference type="NCBI Taxonomy" id="2748010"/>
    <lineage>
        <taxon>Bacteria</taxon>
        <taxon>Pseudomonadati</taxon>
        <taxon>Pseudomonadota</taxon>
        <taxon>Gammaproteobacteria</taxon>
        <taxon>Thiotrichales</taxon>
        <taxon>Piscirickettsiaceae</taxon>
        <taxon>Thiomicrorhabdus</taxon>
    </lineage>
</organism>
<dbReference type="SUPFAM" id="SSF48452">
    <property type="entry name" value="TPR-like"/>
    <property type="match status" value="1"/>
</dbReference>
<reference evidence="2 3" key="2">
    <citation type="submission" date="2020-11" db="EMBL/GenBank/DDBJ databases">
        <title>Sulfur oxidizing isolate from Hospital Hole Sinkhole.</title>
        <authorList>
            <person name="Scott K.M."/>
        </authorList>
    </citation>
    <scope>NUCLEOTIDE SEQUENCE [LARGE SCALE GENOMIC DNA]</scope>
    <source>
        <strain evidence="2 3">HH1</strain>
    </source>
</reference>
<dbReference type="Pfam" id="PF00085">
    <property type="entry name" value="Thioredoxin"/>
    <property type="match status" value="1"/>
</dbReference>
<dbReference type="InterPro" id="IPR036249">
    <property type="entry name" value="Thioredoxin-like_sf"/>
</dbReference>
<dbReference type="CDD" id="cd02947">
    <property type="entry name" value="TRX_family"/>
    <property type="match status" value="1"/>
</dbReference>
<feature type="domain" description="Thioredoxin" evidence="1">
    <location>
        <begin position="1"/>
        <end position="113"/>
    </location>
</feature>
<accession>A0ABS0BVQ7</accession>